<protein>
    <submittedName>
        <fullName evidence="5">Thioredoxin-1</fullName>
    </submittedName>
</protein>
<dbReference type="OrthoDB" id="2121326at2759"/>
<proteinExistence type="predicted"/>
<feature type="signal peptide" evidence="3">
    <location>
        <begin position="1"/>
        <end position="18"/>
    </location>
</feature>
<gene>
    <name evidence="5" type="ORF">Naga_100241g3</name>
</gene>
<dbReference type="InterPro" id="IPR017937">
    <property type="entry name" value="Thioredoxin_CS"/>
</dbReference>
<keyword evidence="6" id="KW-1185">Reference proteome</keyword>
<name>W7THI2_9STRA</name>
<dbReference type="PROSITE" id="PS00194">
    <property type="entry name" value="THIOREDOXIN_1"/>
    <property type="match status" value="1"/>
</dbReference>
<feature type="chain" id="PRO_5004904248" evidence="3">
    <location>
        <begin position="19"/>
        <end position="248"/>
    </location>
</feature>
<keyword evidence="1" id="KW-1015">Disulfide bond</keyword>
<organism evidence="5 6">
    <name type="scientific">Nannochloropsis gaditana</name>
    <dbReference type="NCBI Taxonomy" id="72520"/>
    <lineage>
        <taxon>Eukaryota</taxon>
        <taxon>Sar</taxon>
        <taxon>Stramenopiles</taxon>
        <taxon>Ochrophyta</taxon>
        <taxon>Eustigmatophyceae</taxon>
        <taxon>Eustigmatales</taxon>
        <taxon>Monodopsidaceae</taxon>
        <taxon>Nannochloropsis</taxon>
    </lineage>
</organism>
<evidence type="ECO:0000259" key="4">
    <source>
        <dbReference type="PROSITE" id="PS51352"/>
    </source>
</evidence>
<keyword evidence="3" id="KW-0732">Signal</keyword>
<dbReference type="CDD" id="cd02947">
    <property type="entry name" value="TRX_family"/>
    <property type="match status" value="1"/>
</dbReference>
<evidence type="ECO:0000313" key="5">
    <source>
        <dbReference type="EMBL" id="EWM26430.1"/>
    </source>
</evidence>
<dbReference type="PROSITE" id="PS51352">
    <property type="entry name" value="THIOREDOXIN_2"/>
    <property type="match status" value="1"/>
</dbReference>
<reference evidence="5 6" key="1">
    <citation type="journal article" date="2014" name="Mol. Plant">
        <title>Chromosome Scale Genome Assembly and Transcriptome Profiling of Nannochloropsis gaditana in Nitrogen Depletion.</title>
        <authorList>
            <person name="Corteggiani Carpinelli E."/>
            <person name="Telatin A."/>
            <person name="Vitulo N."/>
            <person name="Forcato C."/>
            <person name="D'Angelo M."/>
            <person name="Schiavon R."/>
            <person name="Vezzi A."/>
            <person name="Giacometti G.M."/>
            <person name="Morosinotto T."/>
            <person name="Valle G."/>
        </authorList>
    </citation>
    <scope>NUCLEOTIDE SEQUENCE [LARGE SCALE GENOMIC DNA]</scope>
    <source>
        <strain evidence="5 6">B-31</strain>
    </source>
</reference>
<dbReference type="Proteomes" id="UP000019335">
    <property type="component" value="Chromosome 9"/>
</dbReference>
<dbReference type="InterPro" id="IPR036249">
    <property type="entry name" value="Thioredoxin-like_sf"/>
</dbReference>
<dbReference type="SUPFAM" id="SSF52833">
    <property type="entry name" value="Thioredoxin-like"/>
    <property type="match status" value="1"/>
</dbReference>
<dbReference type="AlphaFoldDB" id="W7THI2"/>
<evidence type="ECO:0000313" key="6">
    <source>
        <dbReference type="Proteomes" id="UP000019335"/>
    </source>
</evidence>
<dbReference type="EMBL" id="AZIL01000657">
    <property type="protein sequence ID" value="EWM26430.1"/>
    <property type="molecule type" value="Genomic_DNA"/>
</dbReference>
<dbReference type="Gene3D" id="3.40.30.10">
    <property type="entry name" value="Glutaredoxin"/>
    <property type="match status" value="1"/>
</dbReference>
<accession>W7THI2</accession>
<dbReference type="InterPro" id="IPR013766">
    <property type="entry name" value="Thioredoxin_domain"/>
</dbReference>
<evidence type="ECO:0000256" key="1">
    <source>
        <dbReference type="ARBA" id="ARBA00023157"/>
    </source>
</evidence>
<evidence type="ECO:0000256" key="2">
    <source>
        <dbReference type="SAM" id="MobiDB-lite"/>
    </source>
</evidence>
<dbReference type="Pfam" id="PF00085">
    <property type="entry name" value="Thioredoxin"/>
    <property type="match status" value="1"/>
</dbReference>
<evidence type="ECO:0000256" key="3">
    <source>
        <dbReference type="SAM" id="SignalP"/>
    </source>
</evidence>
<feature type="domain" description="Thioredoxin" evidence="4">
    <location>
        <begin position="40"/>
        <end position="212"/>
    </location>
</feature>
<dbReference type="PANTHER" id="PTHR46115">
    <property type="entry name" value="THIOREDOXIN-LIKE PROTEIN 1"/>
    <property type="match status" value="1"/>
</dbReference>
<sequence>MNPIHFLLFLIVIASTTAFHTAPWASPSSTASLLPLHRQYKQNEQRPQSALTRLATIRGGVSGKVRTHMIEEGEKGKKDNFSHFLVILPVSEVRTLEETEEALNGAGSKLVVLDFTATWCGPCKLISPVFEGLSEEISENEAVFLKVDVDVNEETAKKFEVSQMPVYIHLRQKFGSERPTGRCQSRQASRGRLPPSVGKRRVRKRHVAFLLTKWRRKIGQGGLGLHFSSLSEAKVCTKVKPFRPTRLI</sequence>
<feature type="region of interest" description="Disordered" evidence="2">
    <location>
        <begin position="177"/>
        <end position="199"/>
    </location>
</feature>
<comment type="caution">
    <text evidence="5">The sequence shown here is derived from an EMBL/GenBank/DDBJ whole genome shotgun (WGS) entry which is preliminary data.</text>
</comment>